<reference evidence="1 2" key="1">
    <citation type="submission" date="2019-09" db="EMBL/GenBank/DDBJ databases">
        <title>Actinomadura physcomitrii sp. nov., a novel actinomycete isolated from moss [Physcomitrium sphaericum (Ludw) Fuernr].</title>
        <authorList>
            <person name="Zhuang X."/>
            <person name="Liu C."/>
        </authorList>
    </citation>
    <scope>NUCLEOTIDE SEQUENCE [LARGE SCALE GENOMIC DNA]</scope>
    <source>
        <strain evidence="1 2">HMC1</strain>
    </source>
</reference>
<dbReference type="OrthoDB" id="3431675at2"/>
<evidence type="ECO:0000313" key="2">
    <source>
        <dbReference type="Proteomes" id="UP000468735"/>
    </source>
</evidence>
<proteinExistence type="predicted"/>
<comment type="caution">
    <text evidence="1">The sequence shown here is derived from an EMBL/GenBank/DDBJ whole genome shotgun (WGS) entry which is preliminary data.</text>
</comment>
<dbReference type="AlphaFoldDB" id="A0A6H9YKE2"/>
<protein>
    <submittedName>
        <fullName evidence="1">Uncharacterized protein</fullName>
    </submittedName>
</protein>
<sequence length="63" mass="6601">MSLGRIIAGGDCGENDCPTIAVRDDGMLNVQGYDMPEVETPEGERVVAIPTALILEAARALGK</sequence>
<accession>A0A6H9YKE2</accession>
<gene>
    <name evidence="1" type="ORF">F8566_21160</name>
</gene>
<name>A0A6H9YKE2_9ACTN</name>
<dbReference type="Proteomes" id="UP000468735">
    <property type="component" value="Unassembled WGS sequence"/>
</dbReference>
<dbReference type="EMBL" id="WBMT01000009">
    <property type="protein sequence ID" value="KAB2347505.1"/>
    <property type="molecule type" value="Genomic_DNA"/>
</dbReference>
<organism evidence="1 2">
    <name type="scientific">Actinomadura rudentiformis</name>
    <dbReference type="NCBI Taxonomy" id="359158"/>
    <lineage>
        <taxon>Bacteria</taxon>
        <taxon>Bacillati</taxon>
        <taxon>Actinomycetota</taxon>
        <taxon>Actinomycetes</taxon>
        <taxon>Streptosporangiales</taxon>
        <taxon>Thermomonosporaceae</taxon>
        <taxon>Actinomadura</taxon>
    </lineage>
</organism>
<keyword evidence="2" id="KW-1185">Reference proteome</keyword>
<evidence type="ECO:0000313" key="1">
    <source>
        <dbReference type="EMBL" id="KAB2347505.1"/>
    </source>
</evidence>